<evidence type="ECO:0000256" key="7">
    <source>
        <dbReference type="ARBA" id="ARBA00016549"/>
    </source>
</evidence>
<reference evidence="14" key="1">
    <citation type="journal article" date="2019" name="Int. J. Syst. Evol. Microbiol.">
        <title>The Global Catalogue of Microorganisms (GCM) 10K type strain sequencing project: providing services to taxonomists for standard genome sequencing and annotation.</title>
        <authorList>
            <consortium name="The Broad Institute Genomics Platform"/>
            <consortium name="The Broad Institute Genome Sequencing Center for Infectious Disease"/>
            <person name="Wu L."/>
            <person name="Ma J."/>
        </authorList>
    </citation>
    <scope>NUCLEOTIDE SEQUENCE [LARGE SCALE GENOMIC DNA]</scope>
    <source>
        <strain evidence="14">CGMCC 4.7241</strain>
    </source>
</reference>
<sequence length="223" mass="22860">MSQVCVVHPVPPPLPDGVVERVRSLSTSLVSDVFGRWAGAPGILPVAGLSAGAVVAGPALTVRTRPGDNLVVHAACEVATPGDVLVVAAGGSNDRSILGGLLGYYAATKGIVGLVVDGAVRDLTELASFAPPTFATGVTHVGPYKDGPGEIRCPVSIGGLPVMAGDLVIADEDGIAVVPYAQVEEIVKLAEEKGRAEEAEHAAIAAGTWDRTWLEKSLELRFL</sequence>
<evidence type="ECO:0000256" key="5">
    <source>
        <dbReference type="ARBA" id="ARBA00012213"/>
    </source>
</evidence>
<comment type="caution">
    <text evidence="13">The sequence shown here is derived from an EMBL/GenBank/DDBJ whole genome shotgun (WGS) entry which is preliminary data.</text>
</comment>
<dbReference type="Gene3D" id="3.50.30.40">
    <property type="entry name" value="Ribonuclease E inhibitor RraA/RraA-like"/>
    <property type="match status" value="1"/>
</dbReference>
<dbReference type="Proteomes" id="UP001595699">
    <property type="component" value="Unassembled WGS sequence"/>
</dbReference>
<gene>
    <name evidence="13" type="ORF">ACFOUW_13340</name>
</gene>
<evidence type="ECO:0000256" key="2">
    <source>
        <dbReference type="ARBA" id="ARBA00001968"/>
    </source>
</evidence>
<comment type="cofactor">
    <cofactor evidence="2">
        <name>a divalent metal cation</name>
        <dbReference type="ChEBI" id="CHEBI:60240"/>
    </cofactor>
</comment>
<name>A0ABV7YAQ6_9ACTN</name>
<dbReference type="Pfam" id="PF03737">
    <property type="entry name" value="RraA-like"/>
    <property type="match status" value="1"/>
</dbReference>
<proteinExistence type="inferred from homology"/>
<dbReference type="InterPro" id="IPR036704">
    <property type="entry name" value="RraA/RraA-like_sf"/>
</dbReference>
<comment type="subunit">
    <text evidence="4">Homotrimer.</text>
</comment>
<dbReference type="RefSeq" id="WP_205114555.1">
    <property type="nucleotide sequence ID" value="NZ_JAFBCM010000001.1"/>
</dbReference>
<evidence type="ECO:0000256" key="9">
    <source>
        <dbReference type="ARBA" id="ARBA00029596"/>
    </source>
</evidence>
<evidence type="ECO:0000256" key="3">
    <source>
        <dbReference type="ARBA" id="ARBA00008621"/>
    </source>
</evidence>
<dbReference type="EC" id="4.1.1.112" evidence="6"/>
<dbReference type="EMBL" id="JBHRZH010000009">
    <property type="protein sequence ID" value="MFC3761823.1"/>
    <property type="molecule type" value="Genomic_DNA"/>
</dbReference>
<dbReference type="EC" id="4.1.3.17" evidence="5"/>
<comment type="catalytic activity">
    <reaction evidence="1">
        <text>4-hydroxy-4-methyl-2-oxoglutarate = 2 pyruvate</text>
        <dbReference type="Rhea" id="RHEA:22748"/>
        <dbReference type="ChEBI" id="CHEBI:15361"/>
        <dbReference type="ChEBI" id="CHEBI:58276"/>
        <dbReference type="EC" id="4.1.3.17"/>
    </reaction>
</comment>
<evidence type="ECO:0000256" key="8">
    <source>
        <dbReference type="ARBA" id="ARBA00025046"/>
    </source>
</evidence>
<comment type="function">
    <text evidence="8">Catalyzes the aldol cleavage of 4-hydroxy-4-methyl-2-oxoglutarate (HMG) into 2 molecules of pyruvate. Also contains a secondary oxaloacetate (OAA) decarboxylase activity due to the common pyruvate enolate transition state formed following C-C bond cleavage in the retro-aldol and decarboxylation reactions.</text>
</comment>
<evidence type="ECO:0000256" key="11">
    <source>
        <dbReference type="ARBA" id="ARBA00032305"/>
    </source>
</evidence>
<dbReference type="InterPro" id="IPR005493">
    <property type="entry name" value="RraA/RraA-like"/>
</dbReference>
<comment type="catalytic activity">
    <reaction evidence="12">
        <text>oxaloacetate + H(+) = pyruvate + CO2</text>
        <dbReference type="Rhea" id="RHEA:15641"/>
        <dbReference type="ChEBI" id="CHEBI:15361"/>
        <dbReference type="ChEBI" id="CHEBI:15378"/>
        <dbReference type="ChEBI" id="CHEBI:16452"/>
        <dbReference type="ChEBI" id="CHEBI:16526"/>
        <dbReference type="EC" id="4.1.1.112"/>
    </reaction>
</comment>
<dbReference type="PANTHER" id="PTHR33254">
    <property type="entry name" value="4-HYDROXY-4-METHYL-2-OXOGLUTARATE ALDOLASE 3-RELATED"/>
    <property type="match status" value="1"/>
</dbReference>
<comment type="similarity">
    <text evidence="3">Belongs to the class II aldolase/RraA-like family.</text>
</comment>
<organism evidence="13 14">
    <name type="scientific">Tenggerimyces flavus</name>
    <dbReference type="NCBI Taxonomy" id="1708749"/>
    <lineage>
        <taxon>Bacteria</taxon>
        <taxon>Bacillati</taxon>
        <taxon>Actinomycetota</taxon>
        <taxon>Actinomycetes</taxon>
        <taxon>Propionibacteriales</taxon>
        <taxon>Nocardioidaceae</taxon>
        <taxon>Tenggerimyces</taxon>
    </lineage>
</organism>
<dbReference type="SUPFAM" id="SSF89562">
    <property type="entry name" value="RraA-like"/>
    <property type="match status" value="1"/>
</dbReference>
<dbReference type="CDD" id="cd16841">
    <property type="entry name" value="RraA_family"/>
    <property type="match status" value="1"/>
</dbReference>
<evidence type="ECO:0000256" key="10">
    <source>
        <dbReference type="ARBA" id="ARBA00030169"/>
    </source>
</evidence>
<keyword evidence="14" id="KW-1185">Reference proteome</keyword>
<dbReference type="PANTHER" id="PTHR33254:SF4">
    <property type="entry name" value="4-HYDROXY-4-METHYL-2-OXOGLUTARATE ALDOLASE 3-RELATED"/>
    <property type="match status" value="1"/>
</dbReference>
<evidence type="ECO:0000313" key="14">
    <source>
        <dbReference type="Proteomes" id="UP001595699"/>
    </source>
</evidence>
<protein>
    <recommendedName>
        <fullName evidence="7">Putative 4-hydroxy-4-methyl-2-oxoglutarate aldolase</fullName>
        <ecNumber evidence="6">4.1.1.112</ecNumber>
        <ecNumber evidence="5">4.1.3.17</ecNumber>
    </recommendedName>
    <alternativeName>
        <fullName evidence="11">Oxaloacetate decarboxylase</fullName>
    </alternativeName>
    <alternativeName>
        <fullName evidence="9">Regulator of ribonuclease activity homolog</fullName>
    </alternativeName>
    <alternativeName>
        <fullName evidence="10">RraA-like protein</fullName>
    </alternativeName>
</protein>
<evidence type="ECO:0000256" key="12">
    <source>
        <dbReference type="ARBA" id="ARBA00047973"/>
    </source>
</evidence>
<evidence type="ECO:0000313" key="13">
    <source>
        <dbReference type="EMBL" id="MFC3761823.1"/>
    </source>
</evidence>
<evidence type="ECO:0000256" key="1">
    <source>
        <dbReference type="ARBA" id="ARBA00001342"/>
    </source>
</evidence>
<evidence type="ECO:0000256" key="4">
    <source>
        <dbReference type="ARBA" id="ARBA00011233"/>
    </source>
</evidence>
<evidence type="ECO:0000256" key="6">
    <source>
        <dbReference type="ARBA" id="ARBA00012947"/>
    </source>
</evidence>
<accession>A0ABV7YAQ6</accession>